<comment type="caution">
    <text evidence="7">The sequence shown here is derived from an EMBL/GenBank/DDBJ whole genome shotgun (WGS) entry which is preliminary data.</text>
</comment>
<keyword evidence="3" id="KW-0677">Repeat</keyword>
<evidence type="ECO:0000256" key="1">
    <source>
        <dbReference type="ARBA" id="ARBA00022574"/>
    </source>
</evidence>
<evidence type="ECO:0000256" key="6">
    <source>
        <dbReference type="SAM" id="MobiDB-lite"/>
    </source>
</evidence>
<dbReference type="PROSITE" id="PS00678">
    <property type="entry name" value="WD_REPEATS_1"/>
    <property type="match status" value="1"/>
</dbReference>
<feature type="repeat" description="WD" evidence="5">
    <location>
        <begin position="197"/>
        <end position="231"/>
    </location>
</feature>
<reference evidence="9 10" key="1">
    <citation type="submission" date="2019-07" db="EMBL/GenBank/DDBJ databases">
        <title>Genomes of Cafeteria roenbergensis.</title>
        <authorList>
            <person name="Fischer M.G."/>
            <person name="Hackl T."/>
            <person name="Roman M."/>
        </authorList>
    </citation>
    <scope>NUCLEOTIDE SEQUENCE [LARGE SCALE GENOMIC DNA]</scope>
    <source>
        <strain evidence="7 10">Cflag</strain>
        <strain evidence="8 9">RCC970-E3</strain>
    </source>
</reference>
<evidence type="ECO:0000313" key="9">
    <source>
        <dbReference type="Proteomes" id="UP000324907"/>
    </source>
</evidence>
<dbReference type="InterPro" id="IPR036322">
    <property type="entry name" value="WD40_repeat_dom_sf"/>
</dbReference>
<dbReference type="GO" id="GO:0071013">
    <property type="term" value="C:catalytic step 2 spliceosome"/>
    <property type="evidence" value="ECO:0007669"/>
    <property type="project" value="TreeGrafter"/>
</dbReference>
<accession>A0A5A8C919</accession>
<feature type="region of interest" description="Disordered" evidence="6">
    <location>
        <begin position="1"/>
        <end position="29"/>
    </location>
</feature>
<dbReference type="PROSITE" id="PS50294">
    <property type="entry name" value="WD_REPEATS_REGION"/>
    <property type="match status" value="4"/>
</dbReference>
<evidence type="ECO:0000313" key="7">
    <source>
        <dbReference type="EMBL" id="KAA0149167.1"/>
    </source>
</evidence>
<feature type="repeat" description="WD" evidence="5">
    <location>
        <begin position="61"/>
        <end position="92"/>
    </location>
</feature>
<feature type="repeat" description="WD" evidence="5">
    <location>
        <begin position="146"/>
        <end position="188"/>
    </location>
</feature>
<dbReference type="Proteomes" id="UP000325113">
    <property type="component" value="Unassembled WGS sequence"/>
</dbReference>
<evidence type="ECO:0000256" key="2">
    <source>
        <dbReference type="ARBA" id="ARBA00022664"/>
    </source>
</evidence>
<protein>
    <submittedName>
        <fullName evidence="7">Uncharacterized protein</fullName>
    </submittedName>
</protein>
<dbReference type="InterPro" id="IPR020472">
    <property type="entry name" value="WD40_PAC1"/>
</dbReference>
<keyword evidence="2" id="KW-0507">mRNA processing</keyword>
<dbReference type="EMBL" id="VLTL01000141">
    <property type="protein sequence ID" value="KAA0158837.1"/>
    <property type="molecule type" value="Genomic_DNA"/>
</dbReference>
<dbReference type="InterPro" id="IPR001680">
    <property type="entry name" value="WD40_rpt"/>
</dbReference>
<dbReference type="Pfam" id="PF00400">
    <property type="entry name" value="WD40"/>
    <property type="match status" value="7"/>
</dbReference>
<dbReference type="GO" id="GO:0008380">
    <property type="term" value="P:RNA splicing"/>
    <property type="evidence" value="ECO:0007669"/>
    <property type="project" value="UniProtKB-KW"/>
</dbReference>
<dbReference type="SUPFAM" id="SSF50978">
    <property type="entry name" value="WD40 repeat-like"/>
    <property type="match status" value="1"/>
</dbReference>
<dbReference type="PANTHER" id="PTHR44006:SF1">
    <property type="entry name" value="U5 SMALL NUCLEAR RIBONUCLEOPROTEIN 40 KDA PROTEIN"/>
    <property type="match status" value="1"/>
</dbReference>
<dbReference type="SMART" id="SM00320">
    <property type="entry name" value="WD40"/>
    <property type="match status" value="7"/>
</dbReference>
<name>A0A5A8C919_CAFRO</name>
<organism evidence="7 10">
    <name type="scientific">Cafeteria roenbergensis</name>
    <name type="common">Marine flagellate</name>
    <dbReference type="NCBI Taxonomy" id="33653"/>
    <lineage>
        <taxon>Eukaryota</taxon>
        <taxon>Sar</taxon>
        <taxon>Stramenopiles</taxon>
        <taxon>Bigyra</taxon>
        <taxon>Opalozoa</taxon>
        <taxon>Bicosoecida</taxon>
        <taxon>Cafeteriaceae</taxon>
        <taxon>Cafeteria</taxon>
    </lineage>
</organism>
<evidence type="ECO:0000256" key="3">
    <source>
        <dbReference type="ARBA" id="ARBA00022737"/>
    </source>
</evidence>
<evidence type="ECO:0000313" key="10">
    <source>
        <dbReference type="Proteomes" id="UP000325113"/>
    </source>
</evidence>
<dbReference type="GO" id="GO:0003723">
    <property type="term" value="F:RNA binding"/>
    <property type="evidence" value="ECO:0007669"/>
    <property type="project" value="TreeGrafter"/>
</dbReference>
<feature type="repeat" description="WD" evidence="5">
    <location>
        <begin position="104"/>
        <end position="145"/>
    </location>
</feature>
<dbReference type="PANTHER" id="PTHR44006">
    <property type="entry name" value="U5 SMALL NUCLEAR RIBONUCLEOPROTEIN 40 KDA PROTEIN"/>
    <property type="match status" value="1"/>
</dbReference>
<dbReference type="InterPro" id="IPR052234">
    <property type="entry name" value="U5_snRNP_Component"/>
</dbReference>
<sequence length="405" mass="41621">MKRARPEEDDARPGTDGSGEEDGSLAKRQLVVAAPPASAADDIKVPVDDNRTRMAAPVMSLSGHSAPVLAVDFAPDGETLLSASKDRRVFLWRTSGDCANVAALSGHKAAVTDARWSQDGAAVYSCSADKTVASWDAVSGEVLRRLEGHTSVVNALCPARRGPPLLVTASDDGTARVWDARKKRAALVLSHDGGLPVTACAFADDSMSVMTAGVEGAVRVWDLRRGEEGAPEVRSTLPGHTNIVTHLSLDKHGSFLASNSMDGTVRVWDVRPFAPAAAAAEAAAAAAAGGSSSSSSAAAAAGAVARCRTVMRGATHGREQSLVRCCWEPSGDRVAAGGADRCVSVWDARSGARAMRLPGHKGTVQGVAWSPTEPLIASCGNDGEVFLGEVPDAGEEVGEGAGPSA</sequence>
<evidence type="ECO:0000313" key="8">
    <source>
        <dbReference type="EMBL" id="KAA0158837.1"/>
    </source>
</evidence>
<dbReference type="InterPro" id="IPR019775">
    <property type="entry name" value="WD40_repeat_CS"/>
</dbReference>
<dbReference type="PROSITE" id="PS50082">
    <property type="entry name" value="WD_REPEATS_2"/>
    <property type="match status" value="7"/>
</dbReference>
<evidence type="ECO:0000256" key="4">
    <source>
        <dbReference type="ARBA" id="ARBA00023187"/>
    </source>
</evidence>
<gene>
    <name evidence="8" type="ORF">FNF28_06082</name>
    <name evidence="7" type="ORF">FNF31_07273</name>
</gene>
<feature type="repeat" description="WD" evidence="5">
    <location>
        <begin position="315"/>
        <end position="356"/>
    </location>
</feature>
<dbReference type="Proteomes" id="UP000324907">
    <property type="component" value="Unassembled WGS sequence"/>
</dbReference>
<keyword evidence="4" id="KW-0508">mRNA splicing</keyword>
<dbReference type="AlphaFoldDB" id="A0A5A8C919"/>
<dbReference type="PRINTS" id="PR00320">
    <property type="entry name" value="GPROTEINBRPT"/>
</dbReference>
<proteinExistence type="predicted"/>
<dbReference type="EMBL" id="VLTM01000139">
    <property type="protein sequence ID" value="KAA0149167.1"/>
    <property type="molecule type" value="Genomic_DNA"/>
</dbReference>
<evidence type="ECO:0000256" key="5">
    <source>
        <dbReference type="PROSITE-ProRule" id="PRU00221"/>
    </source>
</evidence>
<dbReference type="GO" id="GO:0006397">
    <property type="term" value="P:mRNA processing"/>
    <property type="evidence" value="ECO:0007669"/>
    <property type="project" value="UniProtKB-KW"/>
</dbReference>
<feature type="repeat" description="WD" evidence="5">
    <location>
        <begin position="357"/>
        <end position="387"/>
    </location>
</feature>
<feature type="repeat" description="WD" evidence="5">
    <location>
        <begin position="237"/>
        <end position="271"/>
    </location>
</feature>
<dbReference type="InterPro" id="IPR015943">
    <property type="entry name" value="WD40/YVTN_repeat-like_dom_sf"/>
</dbReference>
<dbReference type="Gene3D" id="2.130.10.10">
    <property type="entry name" value="YVTN repeat-like/Quinoprotein amine dehydrogenase"/>
    <property type="match status" value="1"/>
</dbReference>
<keyword evidence="1 5" id="KW-0853">WD repeat</keyword>
<dbReference type="CDD" id="cd00200">
    <property type="entry name" value="WD40"/>
    <property type="match status" value="1"/>
</dbReference>